<evidence type="ECO:0000256" key="9">
    <source>
        <dbReference type="ARBA" id="ARBA00023242"/>
    </source>
</evidence>
<dbReference type="GO" id="GO:0005634">
    <property type="term" value="C:nucleus"/>
    <property type="evidence" value="ECO:0007669"/>
    <property type="project" value="UniProtKB-SubCell"/>
</dbReference>
<dbReference type="InterPro" id="IPR030456">
    <property type="entry name" value="TF_fork_head_CS_2"/>
</dbReference>
<dbReference type="OrthoDB" id="5402974at2759"/>
<dbReference type="EnsemblMetazoa" id="CLYHEMT024409.1">
    <property type="protein sequence ID" value="CLYHEMP024409.1"/>
    <property type="gene ID" value="CLYHEMG024409"/>
</dbReference>
<dbReference type="PANTHER" id="PTHR11829">
    <property type="entry name" value="FORKHEAD BOX PROTEIN"/>
    <property type="match status" value="1"/>
</dbReference>
<feature type="region of interest" description="Disordered" evidence="12">
    <location>
        <begin position="72"/>
        <end position="115"/>
    </location>
</feature>
<keyword evidence="9 11" id="KW-0539">Nucleus</keyword>
<keyword evidence="7 11" id="KW-0238">DNA-binding</keyword>
<keyword evidence="2" id="KW-1017">Isopeptide bond</keyword>
<dbReference type="PRINTS" id="PR00053">
    <property type="entry name" value="FORKHEAD"/>
</dbReference>
<dbReference type="CDD" id="cd20028">
    <property type="entry name" value="FH_FOXL2"/>
    <property type="match status" value="1"/>
</dbReference>
<sequence>MVAMSLLIENLSSSIVGHDLHSRHHHGGLRVKSECSDLIDGIEDMENEIVMTRSGNTTSVIGSLSGVNLSGTLDHHSSNSSAKDNNNNTNSNNNNSSSSSANDKDTATNDKDPNVKPPYSYVALIAMAIKNAPDKRLTLNQIYQFIIEKFPFYEKNKKGWQNSIRHNLSLNECFIKVPREGGGERKGNYWTLDPACEYMFEDGNYRRRRRMKRPYRQSSHYPYPNGFYGGDFRYGAYSCYSSNWQSLYHSGATSHPNWRNSTSFNYPSSSHTSNFSYIDPTAHHNLPATGYGAPYYGTNSSSSSLGTTYQGTYQPQYYTGATSSTYGSSTTTYGSSITTPSTVGYSQSAYATSTTAYKSDSHPTTNYHEQYWAQPSSSTPSTGGNTTPQTGVLKSNYTTDSPPSLM</sequence>
<dbReference type="Pfam" id="PF00250">
    <property type="entry name" value="Forkhead"/>
    <property type="match status" value="1"/>
</dbReference>
<feature type="compositionally biased region" description="Low complexity" evidence="12">
    <location>
        <begin position="78"/>
        <end position="101"/>
    </location>
</feature>
<dbReference type="SMART" id="SM00339">
    <property type="entry name" value="FH"/>
    <property type="match status" value="1"/>
</dbReference>
<proteinExistence type="predicted"/>
<dbReference type="InterPro" id="IPR050211">
    <property type="entry name" value="FOX_domain-containing"/>
</dbReference>
<dbReference type="GeneID" id="136798183"/>
<feature type="region of interest" description="Disordered" evidence="12">
    <location>
        <begin position="372"/>
        <end position="406"/>
    </location>
</feature>
<reference evidence="14" key="1">
    <citation type="submission" date="2021-01" db="UniProtKB">
        <authorList>
            <consortium name="EnsemblMetazoa"/>
        </authorList>
    </citation>
    <scope>IDENTIFICATION</scope>
</reference>
<evidence type="ECO:0000256" key="12">
    <source>
        <dbReference type="SAM" id="MobiDB-lite"/>
    </source>
</evidence>
<dbReference type="GO" id="GO:0000978">
    <property type="term" value="F:RNA polymerase II cis-regulatory region sequence-specific DNA binding"/>
    <property type="evidence" value="ECO:0007669"/>
    <property type="project" value="TreeGrafter"/>
</dbReference>
<evidence type="ECO:0000256" key="1">
    <source>
        <dbReference type="ARBA" id="ARBA00004123"/>
    </source>
</evidence>
<evidence type="ECO:0000256" key="8">
    <source>
        <dbReference type="ARBA" id="ARBA00023163"/>
    </source>
</evidence>
<keyword evidence="4" id="KW-0221">Differentiation</keyword>
<keyword evidence="3" id="KW-0597">Phosphoprotein</keyword>
<feature type="compositionally biased region" description="Low complexity" evidence="12">
    <location>
        <begin position="374"/>
        <end position="391"/>
    </location>
</feature>
<dbReference type="InterPro" id="IPR047515">
    <property type="entry name" value="FH_FOXL2"/>
</dbReference>
<dbReference type="RefSeq" id="XP_066910867.1">
    <property type="nucleotide sequence ID" value="XM_067054766.1"/>
</dbReference>
<evidence type="ECO:0000313" key="14">
    <source>
        <dbReference type="EnsemblMetazoa" id="CLYHEMP024409.1"/>
    </source>
</evidence>
<keyword evidence="8" id="KW-0804">Transcription</keyword>
<dbReference type="InterPro" id="IPR018122">
    <property type="entry name" value="TF_fork_head_CS_1"/>
</dbReference>
<dbReference type="InterPro" id="IPR036388">
    <property type="entry name" value="WH-like_DNA-bd_sf"/>
</dbReference>
<keyword evidence="5" id="KW-0832">Ubl conjugation</keyword>
<feature type="compositionally biased region" description="Polar residues" evidence="12">
    <location>
        <begin position="392"/>
        <end position="406"/>
    </location>
</feature>
<dbReference type="Gene3D" id="1.10.10.10">
    <property type="entry name" value="Winged helix-like DNA-binding domain superfamily/Winged helix DNA-binding domain"/>
    <property type="match status" value="1"/>
</dbReference>
<evidence type="ECO:0000259" key="13">
    <source>
        <dbReference type="PROSITE" id="PS50039"/>
    </source>
</evidence>
<keyword evidence="6" id="KW-0805">Transcription regulation</keyword>
<comment type="subcellular location">
    <subcellularLocation>
        <location evidence="1 11">Nucleus</location>
    </subcellularLocation>
</comment>
<accession>A0A7M5XKA8</accession>
<dbReference type="GO" id="GO:0000981">
    <property type="term" value="F:DNA-binding transcription factor activity, RNA polymerase II-specific"/>
    <property type="evidence" value="ECO:0007669"/>
    <property type="project" value="TreeGrafter"/>
</dbReference>
<feature type="DNA-binding region" description="Fork-head" evidence="11">
    <location>
        <begin position="116"/>
        <end position="210"/>
    </location>
</feature>
<dbReference type="AlphaFoldDB" id="A0A7M5XKA8"/>
<dbReference type="SUPFAM" id="SSF46785">
    <property type="entry name" value="Winged helix' DNA-binding domain"/>
    <property type="match status" value="1"/>
</dbReference>
<evidence type="ECO:0000256" key="5">
    <source>
        <dbReference type="ARBA" id="ARBA00022843"/>
    </source>
</evidence>
<protein>
    <recommendedName>
        <fullName evidence="10">Forkhead box protein L2</fullName>
    </recommendedName>
</protein>
<dbReference type="InterPro" id="IPR001766">
    <property type="entry name" value="Fork_head_dom"/>
</dbReference>
<dbReference type="InterPro" id="IPR036390">
    <property type="entry name" value="WH_DNA-bd_sf"/>
</dbReference>
<evidence type="ECO:0000256" key="6">
    <source>
        <dbReference type="ARBA" id="ARBA00023015"/>
    </source>
</evidence>
<dbReference type="FunFam" id="1.10.10.10:FF:000016">
    <property type="entry name" value="Forkhead box protein I1"/>
    <property type="match status" value="1"/>
</dbReference>
<dbReference type="GO" id="GO:0030154">
    <property type="term" value="P:cell differentiation"/>
    <property type="evidence" value="ECO:0007669"/>
    <property type="project" value="UniProtKB-KW"/>
</dbReference>
<evidence type="ECO:0000256" key="7">
    <source>
        <dbReference type="ARBA" id="ARBA00023125"/>
    </source>
</evidence>
<dbReference type="Proteomes" id="UP000594262">
    <property type="component" value="Unplaced"/>
</dbReference>
<evidence type="ECO:0000256" key="3">
    <source>
        <dbReference type="ARBA" id="ARBA00022553"/>
    </source>
</evidence>
<evidence type="ECO:0000256" key="11">
    <source>
        <dbReference type="PROSITE-ProRule" id="PRU00089"/>
    </source>
</evidence>
<evidence type="ECO:0000313" key="15">
    <source>
        <dbReference type="Proteomes" id="UP000594262"/>
    </source>
</evidence>
<keyword evidence="15" id="KW-1185">Reference proteome</keyword>
<dbReference type="PROSITE" id="PS50039">
    <property type="entry name" value="FORK_HEAD_3"/>
    <property type="match status" value="1"/>
</dbReference>
<organism evidence="14 15">
    <name type="scientific">Clytia hemisphaerica</name>
    <dbReference type="NCBI Taxonomy" id="252671"/>
    <lineage>
        <taxon>Eukaryota</taxon>
        <taxon>Metazoa</taxon>
        <taxon>Cnidaria</taxon>
        <taxon>Hydrozoa</taxon>
        <taxon>Hydroidolina</taxon>
        <taxon>Leptothecata</taxon>
        <taxon>Obeliida</taxon>
        <taxon>Clytiidae</taxon>
        <taxon>Clytia</taxon>
    </lineage>
</organism>
<dbReference type="PROSITE" id="PS00658">
    <property type="entry name" value="FORK_HEAD_2"/>
    <property type="match status" value="1"/>
</dbReference>
<evidence type="ECO:0000256" key="2">
    <source>
        <dbReference type="ARBA" id="ARBA00022499"/>
    </source>
</evidence>
<evidence type="ECO:0000256" key="10">
    <source>
        <dbReference type="ARBA" id="ARBA00034872"/>
    </source>
</evidence>
<dbReference type="PANTHER" id="PTHR11829:SF411">
    <property type="entry name" value="FORKHEAD BOX PROTEIN L2"/>
    <property type="match status" value="1"/>
</dbReference>
<evidence type="ECO:0000256" key="4">
    <source>
        <dbReference type="ARBA" id="ARBA00022782"/>
    </source>
</evidence>
<dbReference type="GO" id="GO:0009653">
    <property type="term" value="P:anatomical structure morphogenesis"/>
    <property type="evidence" value="ECO:0007669"/>
    <property type="project" value="TreeGrafter"/>
</dbReference>
<dbReference type="PROSITE" id="PS00657">
    <property type="entry name" value="FORK_HEAD_1"/>
    <property type="match status" value="1"/>
</dbReference>
<feature type="compositionally biased region" description="Basic and acidic residues" evidence="12">
    <location>
        <begin position="102"/>
        <end position="114"/>
    </location>
</feature>
<feature type="domain" description="Fork-head" evidence="13">
    <location>
        <begin position="116"/>
        <end position="210"/>
    </location>
</feature>
<name>A0A7M5XKA8_9CNID</name>